<keyword evidence="3" id="KW-1185">Reference proteome</keyword>
<name>A0AAD7CZ37_MYCRO</name>
<comment type="caution">
    <text evidence="2">The sequence shown here is derived from an EMBL/GenBank/DDBJ whole genome shotgun (WGS) entry which is preliminary data.</text>
</comment>
<feature type="compositionally biased region" description="Basic and acidic residues" evidence="1">
    <location>
        <begin position="95"/>
        <end position="105"/>
    </location>
</feature>
<feature type="region of interest" description="Disordered" evidence="1">
    <location>
        <begin position="37"/>
        <end position="232"/>
    </location>
</feature>
<dbReference type="EMBL" id="JARKIE010000181">
    <property type="protein sequence ID" value="KAJ7670353.1"/>
    <property type="molecule type" value="Genomic_DNA"/>
</dbReference>
<accession>A0AAD7CZ37</accession>
<evidence type="ECO:0000256" key="1">
    <source>
        <dbReference type="SAM" id="MobiDB-lite"/>
    </source>
</evidence>
<organism evidence="2 3">
    <name type="scientific">Mycena rosella</name>
    <name type="common">Pink bonnet</name>
    <name type="synonym">Agaricus rosellus</name>
    <dbReference type="NCBI Taxonomy" id="1033263"/>
    <lineage>
        <taxon>Eukaryota</taxon>
        <taxon>Fungi</taxon>
        <taxon>Dikarya</taxon>
        <taxon>Basidiomycota</taxon>
        <taxon>Agaricomycotina</taxon>
        <taxon>Agaricomycetes</taxon>
        <taxon>Agaricomycetidae</taxon>
        <taxon>Agaricales</taxon>
        <taxon>Marasmiineae</taxon>
        <taxon>Mycenaceae</taxon>
        <taxon>Mycena</taxon>
    </lineage>
</organism>
<feature type="compositionally biased region" description="Low complexity" evidence="1">
    <location>
        <begin position="186"/>
        <end position="204"/>
    </location>
</feature>
<dbReference type="Proteomes" id="UP001221757">
    <property type="component" value="Unassembled WGS sequence"/>
</dbReference>
<feature type="region of interest" description="Disordered" evidence="1">
    <location>
        <begin position="578"/>
        <end position="668"/>
    </location>
</feature>
<gene>
    <name evidence="2" type="ORF">B0H17DRAFT_1209349</name>
</gene>
<protein>
    <submittedName>
        <fullName evidence="2">Uncharacterized protein</fullName>
    </submittedName>
</protein>
<sequence>MSSQSSAEVQALITANAELIAKMNSMQLEYQEQARQFRESLHSQAAASIQETRDENHRLNQELAAMQARLVRGATQTSSTVQPDIEMGDTAARAPHPDHVRDPRDWHHHTPTKDPRTRPQVSPRPATGQPSPTPPDQSHKPKTPTLRTKAPSTTPRSSPNPPPPRRSSPRNPLPPHSSPKPPPRAPHTSNPSRPSSSNASTPSSQAKKGKPRGRSERKTGEHQMLSGDTAPDAVTAKTALQLHIRFSWGCLDSSRAPVSAAPEVVKLFELRFKGLTVAELKRTGQYGTNLIDPSDVKLGVRMEEVVLTRNKIMALFSRLEEGALLHIRAYLAKLGISTWAPDFSQSPYSLYNMAMRMCAIDTFRFLIAGTHYDFLRPNTSVIQDPALLFRMYDHFVHHYMFEKWKVEIRVPGGNEIATERNKAIQNRIRLYKSRDMYLQSIHAPKGVHLMFSLKATSDDESTPKGPRALARDERSHDADRVVRAVDKLLRVAPPVAECNPSRFDEIPKGMPIQYYDADWFNNRPAHARAKLAPKRIVTFVPNSSDFFSHRSDNGLGVEHLTEKYGAEVFAQYDLDYATPEDNSEAGSDRNHGTTGPRAGSDDSGESVGTHDSDSDDESINDGASADSFLTDDEAAGDKDDGEFEGDDSISDEYEHGVGSQDEGRDEDGERAAFAAEYDISMGDLEAEIFGESGDESI</sequence>
<feature type="compositionally biased region" description="Pro residues" evidence="1">
    <location>
        <begin position="158"/>
        <end position="185"/>
    </location>
</feature>
<proteinExistence type="predicted"/>
<evidence type="ECO:0000313" key="3">
    <source>
        <dbReference type="Proteomes" id="UP001221757"/>
    </source>
</evidence>
<evidence type="ECO:0000313" key="2">
    <source>
        <dbReference type="EMBL" id="KAJ7670353.1"/>
    </source>
</evidence>
<feature type="compositionally biased region" description="Basic and acidic residues" evidence="1">
    <location>
        <begin position="51"/>
        <end position="60"/>
    </location>
</feature>
<dbReference type="AlphaFoldDB" id="A0AAD7CZ37"/>
<reference evidence="2" key="1">
    <citation type="submission" date="2023-03" db="EMBL/GenBank/DDBJ databases">
        <title>Massive genome expansion in bonnet fungi (Mycena s.s.) driven by repeated elements and novel gene families across ecological guilds.</title>
        <authorList>
            <consortium name="Lawrence Berkeley National Laboratory"/>
            <person name="Harder C.B."/>
            <person name="Miyauchi S."/>
            <person name="Viragh M."/>
            <person name="Kuo A."/>
            <person name="Thoen E."/>
            <person name="Andreopoulos B."/>
            <person name="Lu D."/>
            <person name="Skrede I."/>
            <person name="Drula E."/>
            <person name="Henrissat B."/>
            <person name="Morin E."/>
            <person name="Kohler A."/>
            <person name="Barry K."/>
            <person name="LaButti K."/>
            <person name="Morin E."/>
            <person name="Salamov A."/>
            <person name="Lipzen A."/>
            <person name="Mereny Z."/>
            <person name="Hegedus B."/>
            <person name="Baldrian P."/>
            <person name="Stursova M."/>
            <person name="Weitz H."/>
            <person name="Taylor A."/>
            <person name="Grigoriev I.V."/>
            <person name="Nagy L.G."/>
            <person name="Martin F."/>
            <person name="Kauserud H."/>
        </authorList>
    </citation>
    <scope>NUCLEOTIDE SEQUENCE</scope>
    <source>
        <strain evidence="2">CBHHK067</strain>
    </source>
</reference>
<feature type="compositionally biased region" description="Acidic residues" evidence="1">
    <location>
        <begin position="629"/>
        <end position="651"/>
    </location>
</feature>